<dbReference type="EMBL" id="JACCBN010000001">
    <property type="protein sequence ID" value="NYD36435.1"/>
    <property type="molecule type" value="Genomic_DNA"/>
</dbReference>
<gene>
    <name evidence="3" type="ORF">BJ983_002537</name>
</gene>
<dbReference type="RefSeq" id="WP_179794115.1">
    <property type="nucleotide sequence ID" value="NZ_BAABHP010000021.1"/>
</dbReference>
<evidence type="ECO:0000313" key="3">
    <source>
        <dbReference type="EMBL" id="NYD36435.1"/>
    </source>
</evidence>
<organism evidence="3 4">
    <name type="scientific">Actinomycetospora corticicola</name>
    <dbReference type="NCBI Taxonomy" id="663602"/>
    <lineage>
        <taxon>Bacteria</taxon>
        <taxon>Bacillati</taxon>
        <taxon>Actinomycetota</taxon>
        <taxon>Actinomycetes</taxon>
        <taxon>Pseudonocardiales</taxon>
        <taxon>Pseudonocardiaceae</taxon>
        <taxon>Actinomycetospora</taxon>
    </lineage>
</organism>
<dbReference type="Proteomes" id="UP000535890">
    <property type="component" value="Unassembled WGS sequence"/>
</dbReference>
<evidence type="ECO:0000256" key="1">
    <source>
        <dbReference type="SAM" id="SignalP"/>
    </source>
</evidence>
<reference evidence="3 4" key="1">
    <citation type="submission" date="2020-07" db="EMBL/GenBank/DDBJ databases">
        <title>Sequencing the genomes of 1000 actinobacteria strains.</title>
        <authorList>
            <person name="Klenk H.-P."/>
        </authorList>
    </citation>
    <scope>NUCLEOTIDE SEQUENCE [LARGE SCALE GENOMIC DNA]</scope>
    <source>
        <strain evidence="3 4">DSM 45772</strain>
    </source>
</reference>
<dbReference type="AlphaFoldDB" id="A0A7Y9DVY7"/>
<keyword evidence="4" id="KW-1185">Reference proteome</keyword>
<dbReference type="PROSITE" id="PS51257">
    <property type="entry name" value="PROKAR_LIPOPROTEIN"/>
    <property type="match status" value="1"/>
</dbReference>
<evidence type="ECO:0000313" key="4">
    <source>
        <dbReference type="Proteomes" id="UP000535890"/>
    </source>
</evidence>
<feature type="signal peptide" evidence="1">
    <location>
        <begin position="1"/>
        <end position="20"/>
    </location>
</feature>
<keyword evidence="1" id="KW-0732">Signal</keyword>
<feature type="chain" id="PRO_5038627520" description="Pyrrolo-quinoline quinone repeat domain-containing protein" evidence="1">
    <location>
        <begin position="21"/>
        <end position="377"/>
    </location>
</feature>
<sequence length="377" mass="38199">MVRLVVVAVAVLLVTGCAGAPVVSTTAAPTAVAPVPAVPTDVAWRWTSPAPLHAVVRVGAGVVVADDDGVTALDGVTGTPRWRYARPGVELTALQASPDGRSVVLGHGATVTVLDGLTGTPRWSDDVDGTALLTDSVVVLTRLAGAAAEQEARDLAVGTELWSRRTTPGCEQRTADPQWSAGAVPVAEWCAGRTVLRGLDERTGRERWRLDAGPSEPAGSAGLASASDGTLVVVTGPEPRLLVDPRTGAVRARVPRTAGSPLLGEGLPRIELLNRLVPAVATLDLATGSAVPAPPAPCAGPSVLVLPAAVLQACSDELGDSVVVGTGPPIDLGDLAPDDGRPLGRPARLPENPVLVPAPGAVVVANRAGRSVVVGLR</sequence>
<dbReference type="SUPFAM" id="SSF50998">
    <property type="entry name" value="Quinoprotein alcohol dehydrogenase-like"/>
    <property type="match status" value="1"/>
</dbReference>
<name>A0A7Y9DVY7_9PSEU</name>
<dbReference type="InterPro" id="IPR011047">
    <property type="entry name" value="Quinoprotein_ADH-like_sf"/>
</dbReference>
<protein>
    <recommendedName>
        <fullName evidence="2">Pyrrolo-quinoline quinone repeat domain-containing protein</fullName>
    </recommendedName>
</protein>
<dbReference type="Gene3D" id="2.40.128.630">
    <property type="match status" value="1"/>
</dbReference>
<dbReference type="InterPro" id="IPR002372">
    <property type="entry name" value="PQQ_rpt_dom"/>
</dbReference>
<evidence type="ECO:0000259" key="2">
    <source>
        <dbReference type="Pfam" id="PF13360"/>
    </source>
</evidence>
<dbReference type="Pfam" id="PF13360">
    <property type="entry name" value="PQQ_2"/>
    <property type="match status" value="2"/>
</dbReference>
<dbReference type="InterPro" id="IPR015943">
    <property type="entry name" value="WD40/YVTN_repeat-like_dom_sf"/>
</dbReference>
<accession>A0A7Y9DVY7</accession>
<feature type="domain" description="Pyrrolo-quinoline quinone repeat" evidence="2">
    <location>
        <begin position="195"/>
        <end position="266"/>
    </location>
</feature>
<dbReference type="Gene3D" id="2.130.10.10">
    <property type="entry name" value="YVTN repeat-like/Quinoprotein amine dehydrogenase"/>
    <property type="match status" value="1"/>
</dbReference>
<proteinExistence type="predicted"/>
<feature type="domain" description="Pyrrolo-quinoline quinone repeat" evidence="2">
    <location>
        <begin position="37"/>
        <end position="131"/>
    </location>
</feature>
<comment type="caution">
    <text evidence="3">The sequence shown here is derived from an EMBL/GenBank/DDBJ whole genome shotgun (WGS) entry which is preliminary data.</text>
</comment>